<evidence type="ECO:0000313" key="8">
    <source>
        <dbReference type="EMBL" id="GAA1520074.1"/>
    </source>
</evidence>
<reference evidence="9" key="1">
    <citation type="journal article" date="2019" name="Int. J. Syst. Evol. Microbiol.">
        <title>The Global Catalogue of Microorganisms (GCM) 10K type strain sequencing project: providing services to taxonomists for standard genome sequencing and annotation.</title>
        <authorList>
            <consortium name="The Broad Institute Genomics Platform"/>
            <consortium name="The Broad Institute Genome Sequencing Center for Infectious Disease"/>
            <person name="Wu L."/>
            <person name="Ma J."/>
        </authorList>
    </citation>
    <scope>NUCLEOTIDE SEQUENCE [LARGE SCALE GENOMIC DNA]</scope>
    <source>
        <strain evidence="9">JCM 15933</strain>
    </source>
</reference>
<accession>A0ABP4LD72</accession>
<protein>
    <recommendedName>
        <fullName evidence="3">aldehyde dehydrogenase (NAD(+))</fullName>
        <ecNumber evidence="3">1.2.1.3</ecNumber>
    </recommendedName>
</protein>
<evidence type="ECO:0000259" key="7">
    <source>
        <dbReference type="Pfam" id="PF00171"/>
    </source>
</evidence>
<feature type="domain" description="Aldehyde dehydrogenase" evidence="7">
    <location>
        <begin position="3"/>
        <end position="446"/>
    </location>
</feature>
<sequence>MSIDVYNPATEEVIGSVPETDSVDPAVAAARAALGPWSALPRAERAAHLAALRDLLVAHADELAGIITAEMGAPLAIARKVQVGLPIAVLSSMVDLLNRDECEERIGNSLVVRDPVGVVAAITPWNYPLHQTVAKLAPALAAGNTVVHKPSEVAPLSALRLAELVREAGLPSGVYNLVTGYGDPTGAALAGHAGVDLVSFTGSTGAGRTVAALAASHLARVSLELGGKSANVILPDADLAAAVKVGIGNCYLNSGQTCTAWTRLLVHESQHDEVVDLAVAAASKYTVGDPTDPATRLGPLASAAQRDRVRSYIARGVADGARMALGDGSVPDVGYYVAPVVFADVDPASVIAQEEIFGPVLSIIRYRDEDDAVRIANGTPYGLAGSVWSGSPERALAVARRLRTGQVDVNGGSFNPLAPFGGIGDSGYGRELGVHGFEEFTSVKAIQL</sequence>
<dbReference type="EMBL" id="BAAAQD010000007">
    <property type="protein sequence ID" value="GAA1520074.1"/>
    <property type="molecule type" value="Genomic_DNA"/>
</dbReference>
<proteinExistence type="inferred from homology"/>
<dbReference type="PANTHER" id="PTHR42804:SF1">
    <property type="entry name" value="ALDEHYDE DEHYDROGENASE-RELATED"/>
    <property type="match status" value="1"/>
</dbReference>
<evidence type="ECO:0000256" key="5">
    <source>
        <dbReference type="PROSITE-ProRule" id="PRU10007"/>
    </source>
</evidence>
<comment type="similarity">
    <text evidence="1 6">Belongs to the aldehyde dehydrogenase family.</text>
</comment>
<evidence type="ECO:0000256" key="2">
    <source>
        <dbReference type="ARBA" id="ARBA00023002"/>
    </source>
</evidence>
<dbReference type="SUPFAM" id="SSF53720">
    <property type="entry name" value="ALDH-like"/>
    <property type="match status" value="1"/>
</dbReference>
<dbReference type="EC" id="1.2.1.3" evidence="3"/>
<evidence type="ECO:0000256" key="1">
    <source>
        <dbReference type="ARBA" id="ARBA00009986"/>
    </source>
</evidence>
<dbReference type="InterPro" id="IPR029510">
    <property type="entry name" value="Ald_DH_CS_GLU"/>
</dbReference>
<comment type="catalytic activity">
    <reaction evidence="4">
        <text>an aldehyde + NAD(+) + H2O = a carboxylate + NADH + 2 H(+)</text>
        <dbReference type="Rhea" id="RHEA:16185"/>
        <dbReference type="ChEBI" id="CHEBI:15377"/>
        <dbReference type="ChEBI" id="CHEBI:15378"/>
        <dbReference type="ChEBI" id="CHEBI:17478"/>
        <dbReference type="ChEBI" id="CHEBI:29067"/>
        <dbReference type="ChEBI" id="CHEBI:57540"/>
        <dbReference type="ChEBI" id="CHEBI:57945"/>
        <dbReference type="EC" id="1.2.1.3"/>
    </reaction>
</comment>
<dbReference type="Proteomes" id="UP001501470">
    <property type="component" value="Unassembled WGS sequence"/>
</dbReference>
<evidence type="ECO:0000313" key="9">
    <source>
        <dbReference type="Proteomes" id="UP001501470"/>
    </source>
</evidence>
<dbReference type="Gene3D" id="3.40.309.10">
    <property type="entry name" value="Aldehyde Dehydrogenase, Chain A, domain 2"/>
    <property type="match status" value="1"/>
</dbReference>
<keyword evidence="9" id="KW-1185">Reference proteome</keyword>
<dbReference type="InterPro" id="IPR015590">
    <property type="entry name" value="Aldehyde_DH_dom"/>
</dbReference>
<evidence type="ECO:0000256" key="6">
    <source>
        <dbReference type="RuleBase" id="RU003345"/>
    </source>
</evidence>
<dbReference type="PANTHER" id="PTHR42804">
    <property type="entry name" value="ALDEHYDE DEHYDROGENASE"/>
    <property type="match status" value="1"/>
</dbReference>
<dbReference type="RefSeq" id="WP_344503441.1">
    <property type="nucleotide sequence ID" value="NZ_BAAAQD010000007.1"/>
</dbReference>
<dbReference type="Gene3D" id="3.40.605.10">
    <property type="entry name" value="Aldehyde Dehydrogenase, Chain A, domain 1"/>
    <property type="match status" value="1"/>
</dbReference>
<comment type="caution">
    <text evidence="8">The sequence shown here is derived from an EMBL/GenBank/DDBJ whole genome shotgun (WGS) entry which is preliminary data.</text>
</comment>
<keyword evidence="2 6" id="KW-0560">Oxidoreductase</keyword>
<dbReference type="PROSITE" id="PS00687">
    <property type="entry name" value="ALDEHYDE_DEHYDR_GLU"/>
    <property type="match status" value="1"/>
</dbReference>
<dbReference type="InterPro" id="IPR016163">
    <property type="entry name" value="Ald_DH_C"/>
</dbReference>
<dbReference type="Pfam" id="PF00171">
    <property type="entry name" value="Aldedh"/>
    <property type="match status" value="1"/>
</dbReference>
<dbReference type="InterPro" id="IPR016160">
    <property type="entry name" value="Ald_DH_CS_CYS"/>
</dbReference>
<feature type="active site" evidence="5">
    <location>
        <position position="224"/>
    </location>
</feature>
<dbReference type="InterPro" id="IPR016161">
    <property type="entry name" value="Ald_DH/histidinol_DH"/>
</dbReference>
<dbReference type="InterPro" id="IPR016162">
    <property type="entry name" value="Ald_DH_N"/>
</dbReference>
<evidence type="ECO:0000256" key="4">
    <source>
        <dbReference type="ARBA" id="ARBA00049194"/>
    </source>
</evidence>
<dbReference type="PROSITE" id="PS00070">
    <property type="entry name" value="ALDEHYDE_DEHYDR_CYS"/>
    <property type="match status" value="1"/>
</dbReference>
<dbReference type="CDD" id="cd07138">
    <property type="entry name" value="ALDH_CddD_SSP0762"/>
    <property type="match status" value="1"/>
</dbReference>
<gene>
    <name evidence="8" type="ORF">GCM10009827_039470</name>
</gene>
<name>A0ABP4LD72_9ACTN</name>
<evidence type="ECO:0000256" key="3">
    <source>
        <dbReference type="ARBA" id="ARBA00024226"/>
    </source>
</evidence>
<organism evidence="8 9">
    <name type="scientific">Dactylosporangium maewongense</name>
    <dbReference type="NCBI Taxonomy" id="634393"/>
    <lineage>
        <taxon>Bacteria</taxon>
        <taxon>Bacillati</taxon>
        <taxon>Actinomycetota</taxon>
        <taxon>Actinomycetes</taxon>
        <taxon>Micromonosporales</taxon>
        <taxon>Micromonosporaceae</taxon>
        <taxon>Dactylosporangium</taxon>
    </lineage>
</organism>